<evidence type="ECO:0000313" key="1">
    <source>
        <dbReference type="EMBL" id="GHO48404.1"/>
    </source>
</evidence>
<sequence>MPEALPIPGYFSNSPFHLDTHASLRFSAAETMEMCVMVAGQPIALAKGYFSIQTHTRTSALLSCFGLKEYAPTSVDACQGQPVGTLESFSVMVSCEQDAFAFKQPPQGDDWNADEWPCVLYRVRYAFAFDPLSRLQRDNASTSSGMGSEASTTGYYYRQNDMQKLTIGQLKKLDIFTK</sequence>
<gene>
    <name evidence="1" type="ORF">KSX_65670</name>
</gene>
<comment type="caution">
    <text evidence="1">The sequence shown here is derived from an EMBL/GenBank/DDBJ whole genome shotgun (WGS) entry which is preliminary data.</text>
</comment>
<keyword evidence="2" id="KW-1185">Reference proteome</keyword>
<name>A0A8J3I320_9CHLR</name>
<dbReference type="AlphaFoldDB" id="A0A8J3I320"/>
<protein>
    <submittedName>
        <fullName evidence="1">Uncharacterized protein</fullName>
    </submittedName>
</protein>
<reference evidence="1" key="1">
    <citation type="submission" date="2020-10" db="EMBL/GenBank/DDBJ databases">
        <title>Taxonomic study of unclassified bacteria belonging to the class Ktedonobacteria.</title>
        <authorList>
            <person name="Yabe S."/>
            <person name="Wang C.M."/>
            <person name="Zheng Y."/>
            <person name="Sakai Y."/>
            <person name="Cavaletti L."/>
            <person name="Monciardini P."/>
            <person name="Donadio S."/>
        </authorList>
    </citation>
    <scope>NUCLEOTIDE SEQUENCE</scope>
    <source>
        <strain evidence="1">SOSP1-1</strain>
    </source>
</reference>
<evidence type="ECO:0000313" key="2">
    <source>
        <dbReference type="Proteomes" id="UP000612362"/>
    </source>
</evidence>
<dbReference type="RefSeq" id="WP_220197618.1">
    <property type="nucleotide sequence ID" value="NZ_BNJF01000004.1"/>
</dbReference>
<dbReference type="EMBL" id="BNJF01000004">
    <property type="protein sequence ID" value="GHO48404.1"/>
    <property type="molecule type" value="Genomic_DNA"/>
</dbReference>
<accession>A0A8J3I320</accession>
<proteinExistence type="predicted"/>
<organism evidence="1 2">
    <name type="scientific">Ktedonospora formicarum</name>
    <dbReference type="NCBI Taxonomy" id="2778364"/>
    <lineage>
        <taxon>Bacteria</taxon>
        <taxon>Bacillati</taxon>
        <taxon>Chloroflexota</taxon>
        <taxon>Ktedonobacteria</taxon>
        <taxon>Ktedonobacterales</taxon>
        <taxon>Ktedonobacteraceae</taxon>
        <taxon>Ktedonospora</taxon>
    </lineage>
</organism>
<dbReference type="Proteomes" id="UP000612362">
    <property type="component" value="Unassembled WGS sequence"/>
</dbReference>